<keyword evidence="6 13" id="KW-0418">Kinase</keyword>
<keyword evidence="5" id="KW-0547">Nucleotide-binding</keyword>
<dbReference type="Gene3D" id="3.30.565.10">
    <property type="entry name" value="Histidine kinase-like ATPase, C-terminal domain"/>
    <property type="match status" value="1"/>
</dbReference>
<dbReference type="InterPro" id="IPR000014">
    <property type="entry name" value="PAS"/>
</dbReference>
<evidence type="ECO:0000259" key="11">
    <source>
        <dbReference type="PROSITE" id="PS50112"/>
    </source>
</evidence>
<organism evidence="13 14">
    <name type="scientific">Malonomonas rubra DSM 5091</name>
    <dbReference type="NCBI Taxonomy" id="1122189"/>
    <lineage>
        <taxon>Bacteria</taxon>
        <taxon>Pseudomonadati</taxon>
        <taxon>Thermodesulfobacteriota</taxon>
        <taxon>Desulfuromonadia</taxon>
        <taxon>Desulfuromonadales</taxon>
        <taxon>Geopsychrobacteraceae</taxon>
        <taxon>Malonomonas</taxon>
    </lineage>
</organism>
<keyword evidence="3" id="KW-0597">Phosphoprotein</keyword>
<keyword evidence="8" id="KW-0902">Two-component regulatory system</keyword>
<evidence type="ECO:0000256" key="9">
    <source>
        <dbReference type="SAM" id="Phobius"/>
    </source>
</evidence>
<evidence type="ECO:0000313" key="14">
    <source>
        <dbReference type="Proteomes" id="UP000184171"/>
    </source>
</evidence>
<keyword evidence="4" id="KW-0808">Transferase</keyword>
<dbReference type="SUPFAM" id="SSF47384">
    <property type="entry name" value="Homodimeric domain of signal transducing histidine kinase"/>
    <property type="match status" value="1"/>
</dbReference>
<dbReference type="SMART" id="SM00091">
    <property type="entry name" value="PAS"/>
    <property type="match status" value="1"/>
</dbReference>
<reference evidence="13 14" key="1">
    <citation type="submission" date="2016-11" db="EMBL/GenBank/DDBJ databases">
        <authorList>
            <person name="Jaros S."/>
            <person name="Januszkiewicz K."/>
            <person name="Wedrychowicz H."/>
        </authorList>
    </citation>
    <scope>NUCLEOTIDE SEQUENCE [LARGE SCALE GENOMIC DNA]</scope>
    <source>
        <strain evidence="13 14">DSM 5091</strain>
    </source>
</reference>
<protein>
    <recommendedName>
        <fullName evidence="2">histidine kinase</fullName>
        <ecNumber evidence="2">2.7.13.3</ecNumber>
    </recommendedName>
</protein>
<dbReference type="InterPro" id="IPR036890">
    <property type="entry name" value="HATPase_C_sf"/>
</dbReference>
<dbReference type="PROSITE" id="PS50113">
    <property type="entry name" value="PAC"/>
    <property type="match status" value="1"/>
</dbReference>
<dbReference type="InterPro" id="IPR035965">
    <property type="entry name" value="PAS-like_dom_sf"/>
</dbReference>
<feature type="transmembrane region" description="Helical" evidence="9">
    <location>
        <begin position="50"/>
        <end position="72"/>
    </location>
</feature>
<dbReference type="Pfam" id="PF02518">
    <property type="entry name" value="HATPase_c"/>
    <property type="match status" value="1"/>
</dbReference>
<dbReference type="EC" id="2.7.13.3" evidence="2"/>
<dbReference type="PROSITE" id="PS50109">
    <property type="entry name" value="HIS_KIN"/>
    <property type="match status" value="1"/>
</dbReference>
<evidence type="ECO:0000259" key="12">
    <source>
        <dbReference type="PROSITE" id="PS50113"/>
    </source>
</evidence>
<dbReference type="PRINTS" id="PR00344">
    <property type="entry name" value="BCTRLSENSOR"/>
</dbReference>
<dbReference type="CDD" id="cd00130">
    <property type="entry name" value="PAS"/>
    <property type="match status" value="1"/>
</dbReference>
<feature type="transmembrane region" description="Helical" evidence="9">
    <location>
        <begin position="105"/>
        <end position="122"/>
    </location>
</feature>
<dbReference type="AlphaFoldDB" id="A0A1M6D889"/>
<dbReference type="GO" id="GO:0000155">
    <property type="term" value="F:phosphorelay sensor kinase activity"/>
    <property type="evidence" value="ECO:0007669"/>
    <property type="project" value="InterPro"/>
</dbReference>
<dbReference type="Gene3D" id="3.30.450.20">
    <property type="entry name" value="PAS domain"/>
    <property type="match status" value="1"/>
</dbReference>
<dbReference type="RefSeq" id="WP_072905409.1">
    <property type="nucleotide sequence ID" value="NZ_FQZT01000002.1"/>
</dbReference>
<feature type="domain" description="PAC" evidence="12">
    <location>
        <begin position="272"/>
        <end position="324"/>
    </location>
</feature>
<keyword evidence="9" id="KW-1133">Transmembrane helix</keyword>
<evidence type="ECO:0000256" key="1">
    <source>
        <dbReference type="ARBA" id="ARBA00000085"/>
    </source>
</evidence>
<name>A0A1M6D889_MALRU</name>
<dbReference type="InterPro" id="IPR005467">
    <property type="entry name" value="His_kinase_dom"/>
</dbReference>
<dbReference type="STRING" id="1122189.SAMN02745165_00582"/>
<feature type="transmembrane region" description="Helical" evidence="9">
    <location>
        <begin position="162"/>
        <end position="181"/>
    </location>
</feature>
<dbReference type="SMART" id="SM00388">
    <property type="entry name" value="HisKA"/>
    <property type="match status" value="1"/>
</dbReference>
<evidence type="ECO:0000256" key="2">
    <source>
        <dbReference type="ARBA" id="ARBA00012438"/>
    </source>
</evidence>
<evidence type="ECO:0000256" key="6">
    <source>
        <dbReference type="ARBA" id="ARBA00022777"/>
    </source>
</evidence>
<feature type="domain" description="Histidine kinase" evidence="10">
    <location>
        <begin position="337"/>
        <end position="541"/>
    </location>
</feature>
<keyword evidence="9" id="KW-0812">Transmembrane</keyword>
<dbReference type="GO" id="GO:0005524">
    <property type="term" value="F:ATP binding"/>
    <property type="evidence" value="ECO:0007669"/>
    <property type="project" value="UniProtKB-KW"/>
</dbReference>
<evidence type="ECO:0000256" key="4">
    <source>
        <dbReference type="ARBA" id="ARBA00022679"/>
    </source>
</evidence>
<proteinExistence type="predicted"/>
<feature type="transmembrane region" description="Helical" evidence="9">
    <location>
        <begin position="21"/>
        <end position="44"/>
    </location>
</feature>
<dbReference type="PANTHER" id="PTHR43065">
    <property type="entry name" value="SENSOR HISTIDINE KINASE"/>
    <property type="match status" value="1"/>
</dbReference>
<dbReference type="Pfam" id="PF25323">
    <property type="entry name" value="6TM_PilS"/>
    <property type="match status" value="1"/>
</dbReference>
<evidence type="ECO:0000259" key="10">
    <source>
        <dbReference type="PROSITE" id="PS50109"/>
    </source>
</evidence>
<evidence type="ECO:0000256" key="3">
    <source>
        <dbReference type="ARBA" id="ARBA00022553"/>
    </source>
</evidence>
<dbReference type="PROSITE" id="PS50112">
    <property type="entry name" value="PAS"/>
    <property type="match status" value="1"/>
</dbReference>
<keyword evidence="7" id="KW-0067">ATP-binding</keyword>
<dbReference type="CDD" id="cd00082">
    <property type="entry name" value="HisKA"/>
    <property type="match status" value="1"/>
</dbReference>
<dbReference type="InterPro" id="IPR003594">
    <property type="entry name" value="HATPase_dom"/>
</dbReference>
<dbReference type="InterPro" id="IPR003661">
    <property type="entry name" value="HisK_dim/P_dom"/>
</dbReference>
<dbReference type="Pfam" id="PF00512">
    <property type="entry name" value="HisKA"/>
    <property type="match status" value="1"/>
</dbReference>
<comment type="catalytic activity">
    <reaction evidence="1">
        <text>ATP + protein L-histidine = ADP + protein N-phospho-L-histidine.</text>
        <dbReference type="EC" id="2.7.13.3"/>
    </reaction>
</comment>
<dbReference type="OrthoDB" id="9773941at2"/>
<dbReference type="InterPro" id="IPR004358">
    <property type="entry name" value="Sig_transdc_His_kin-like_C"/>
</dbReference>
<dbReference type="SUPFAM" id="SSF55785">
    <property type="entry name" value="PYP-like sensor domain (PAS domain)"/>
    <property type="match status" value="1"/>
</dbReference>
<sequence length="542" mass="59814">MPLLSQNLKPEFKTDYRSLTWYLACRAAVITFLLGGAAIFYWRGKVESDVVVPLLVLVGVSYAQALASALLLRLIRRHGLFTQIQIVWDLVFVTVLVLLTGGVESFFSFAYLLVIVAASFLLSRQQTIFAAASAAILFGGILDLQYFHYLQRFDLDRSISDGAFLSAVFVHVFAFFLTAILSGTLADRWRKSEAELARKKVDFAELEKLNRTILAHISSGLMLVGPDSRIKTFNRAASEITGLSFEEVYNQPVTLYFPGLPLFCGGEYVEAKRSEAVFVKTSGDQLILGYASAVAKGHESEDTGLLVTFQDLTQLKRVEEDLKRADRLAAVGRLASGMAHEIRNPLASISGSVQLLLEAEHVSSEDRRLMGIVVKEAERLSGLLTDFLMFARPKLPEKKDVDICIVIDELMEMIGNDPRFQQVEIEVECPDEKILSIDHGQVWQVLWDLVVNAAEAMNGQGLLRVFVTPETGDICVEDNGPGIDDDILDRIFDPFFSMKEKGTGLGLASVYSVMEAHGGKVTVGRSDLGGAKFCLVFSAQDS</sequence>
<dbReference type="PANTHER" id="PTHR43065:SF10">
    <property type="entry name" value="PEROXIDE STRESS-ACTIVATED HISTIDINE KINASE MAK3"/>
    <property type="match status" value="1"/>
</dbReference>
<dbReference type="NCBIfam" id="TIGR00229">
    <property type="entry name" value="sensory_box"/>
    <property type="match status" value="1"/>
</dbReference>
<accession>A0A1M6D889</accession>
<dbReference type="EMBL" id="FQZT01000002">
    <property type="protein sequence ID" value="SHI69435.1"/>
    <property type="molecule type" value="Genomic_DNA"/>
</dbReference>
<dbReference type="InterPro" id="IPR000700">
    <property type="entry name" value="PAS-assoc_C"/>
</dbReference>
<feature type="domain" description="PAS" evidence="11">
    <location>
        <begin position="206"/>
        <end position="251"/>
    </location>
</feature>
<dbReference type="InterPro" id="IPR036097">
    <property type="entry name" value="HisK_dim/P_sf"/>
</dbReference>
<keyword evidence="9" id="KW-0472">Membrane</keyword>
<dbReference type="Proteomes" id="UP000184171">
    <property type="component" value="Unassembled WGS sequence"/>
</dbReference>
<dbReference type="SUPFAM" id="SSF55874">
    <property type="entry name" value="ATPase domain of HSP90 chaperone/DNA topoisomerase II/histidine kinase"/>
    <property type="match status" value="1"/>
</dbReference>
<dbReference type="Gene3D" id="1.10.287.130">
    <property type="match status" value="1"/>
</dbReference>
<evidence type="ECO:0000256" key="8">
    <source>
        <dbReference type="ARBA" id="ARBA00023012"/>
    </source>
</evidence>
<evidence type="ECO:0000256" key="7">
    <source>
        <dbReference type="ARBA" id="ARBA00022840"/>
    </source>
</evidence>
<feature type="transmembrane region" description="Helical" evidence="9">
    <location>
        <begin position="129"/>
        <end position="150"/>
    </location>
</feature>
<keyword evidence="14" id="KW-1185">Reference proteome</keyword>
<evidence type="ECO:0000313" key="13">
    <source>
        <dbReference type="EMBL" id="SHI69435.1"/>
    </source>
</evidence>
<evidence type="ECO:0000256" key="5">
    <source>
        <dbReference type="ARBA" id="ARBA00022741"/>
    </source>
</evidence>
<gene>
    <name evidence="13" type="ORF">SAMN02745165_00582</name>
</gene>
<dbReference type="SMART" id="SM00387">
    <property type="entry name" value="HATPase_c"/>
    <property type="match status" value="1"/>
</dbReference>